<proteinExistence type="predicted"/>
<keyword evidence="2" id="KW-1185">Reference proteome</keyword>
<protein>
    <submittedName>
        <fullName evidence="1">Uncharacterized protein</fullName>
    </submittedName>
</protein>
<dbReference type="EMBL" id="CM037624">
    <property type="protein sequence ID" value="KAH8011337.1"/>
    <property type="molecule type" value="Genomic_DNA"/>
</dbReference>
<sequence length="106" mass="11969">MEARVSPFRANSPSSGQPSGSTRLSWSTNEKQDPLPAELSEVPPESQIEDLSTRLTVQLDENAGLKAALENLRKIKEEDFRAYQETMGQIKEIFLQALRQHKQEKS</sequence>
<evidence type="ECO:0000313" key="1">
    <source>
        <dbReference type="EMBL" id="KAH8011337.1"/>
    </source>
</evidence>
<accession>A0ACB8FWF0</accession>
<comment type="caution">
    <text evidence="1">The sequence shown here is derived from an EMBL/GenBank/DDBJ whole genome shotgun (WGS) entry which is preliminary data.</text>
</comment>
<name>A0ACB8FWF0_9SAUR</name>
<organism evidence="1 2">
    <name type="scientific">Sphaerodactylus townsendi</name>
    <dbReference type="NCBI Taxonomy" id="933632"/>
    <lineage>
        <taxon>Eukaryota</taxon>
        <taxon>Metazoa</taxon>
        <taxon>Chordata</taxon>
        <taxon>Craniata</taxon>
        <taxon>Vertebrata</taxon>
        <taxon>Euteleostomi</taxon>
        <taxon>Lepidosauria</taxon>
        <taxon>Squamata</taxon>
        <taxon>Bifurcata</taxon>
        <taxon>Gekkota</taxon>
        <taxon>Sphaerodactylidae</taxon>
        <taxon>Sphaerodactylus</taxon>
    </lineage>
</organism>
<reference evidence="1" key="1">
    <citation type="submission" date="2021-08" db="EMBL/GenBank/DDBJ databases">
        <title>The first chromosome-level gecko genome reveals the dynamic sex chromosomes of Neotropical dwarf geckos (Sphaerodactylidae: Sphaerodactylus).</title>
        <authorList>
            <person name="Pinto B.J."/>
            <person name="Keating S.E."/>
            <person name="Gamble T."/>
        </authorList>
    </citation>
    <scope>NUCLEOTIDE SEQUENCE</scope>
    <source>
        <strain evidence="1">TG3544</strain>
    </source>
</reference>
<gene>
    <name evidence="1" type="ORF">K3G42_021899</name>
</gene>
<evidence type="ECO:0000313" key="2">
    <source>
        <dbReference type="Proteomes" id="UP000827872"/>
    </source>
</evidence>
<dbReference type="Proteomes" id="UP000827872">
    <property type="component" value="Linkage Group LG11"/>
</dbReference>